<dbReference type="AlphaFoldDB" id="A0AA35RNP3"/>
<keyword evidence="2" id="KW-1185">Reference proteome</keyword>
<accession>A0AA35RNP3</accession>
<proteinExistence type="predicted"/>
<feature type="non-terminal residue" evidence="1">
    <location>
        <position position="214"/>
    </location>
</feature>
<gene>
    <name evidence="1" type="ORF">GBAR_LOCUS8518</name>
</gene>
<name>A0AA35RNP3_GEOBA</name>
<sequence length="214" mass="23890">MEVYSDDTVAVPRPLANGNFPSIECEYTAEDFDDYEQQIRGCNKMQSVTIEEGETLCYDQIIYDDARVEPTEYTGLTLLIKDATAATVIERGHTVIRIEDDDSGVVGLESGYYFSELAGSFQMCATWRSPTSTRCPFEHSFSVPLSITDNSADIGSLLDPLSLLFEDCQQRSCVDILIHNDYTLEDLIEVFTVSLEAVPDLSDRIILNPAESRV</sequence>
<evidence type="ECO:0000313" key="2">
    <source>
        <dbReference type="Proteomes" id="UP001174909"/>
    </source>
</evidence>
<evidence type="ECO:0000313" key="1">
    <source>
        <dbReference type="EMBL" id="CAI8013442.1"/>
    </source>
</evidence>
<reference evidence="1" key="1">
    <citation type="submission" date="2023-03" db="EMBL/GenBank/DDBJ databases">
        <authorList>
            <person name="Steffen K."/>
            <person name="Cardenas P."/>
        </authorList>
    </citation>
    <scope>NUCLEOTIDE SEQUENCE</scope>
</reference>
<organism evidence="1 2">
    <name type="scientific">Geodia barretti</name>
    <name type="common">Barrett's horny sponge</name>
    <dbReference type="NCBI Taxonomy" id="519541"/>
    <lineage>
        <taxon>Eukaryota</taxon>
        <taxon>Metazoa</taxon>
        <taxon>Porifera</taxon>
        <taxon>Demospongiae</taxon>
        <taxon>Heteroscleromorpha</taxon>
        <taxon>Tetractinellida</taxon>
        <taxon>Astrophorina</taxon>
        <taxon>Geodiidae</taxon>
        <taxon>Geodia</taxon>
    </lineage>
</organism>
<dbReference type="EMBL" id="CASHTH010001260">
    <property type="protein sequence ID" value="CAI8013442.1"/>
    <property type="molecule type" value="Genomic_DNA"/>
</dbReference>
<dbReference type="Proteomes" id="UP001174909">
    <property type="component" value="Unassembled WGS sequence"/>
</dbReference>
<protein>
    <submittedName>
        <fullName evidence="1">Uncharacterized protein</fullName>
    </submittedName>
</protein>
<comment type="caution">
    <text evidence="1">The sequence shown here is derived from an EMBL/GenBank/DDBJ whole genome shotgun (WGS) entry which is preliminary data.</text>
</comment>